<feature type="transmembrane region" description="Helical" evidence="5">
    <location>
        <begin position="124"/>
        <end position="141"/>
    </location>
</feature>
<sequence length="381" mass="39791">MSNITGREGARDEVCGSCAAYRRAVASQRSNSGYLTDFFTVGPHAGAHRVAVRAAVSVFVPLLVLVVLDRPQWTMLAAFGAFTSLYARGQQHARRAGEQIVVGSVLTVLVTAGTALSLMPQREVAVILGGTLVAGATSLLSDGMRWHPPGPLFPVFAFTAVTSLPHDPRNVPVAFAVAALAAAFSVVVSQVGRVRVESSRGGADGAKKVVLPHFDLAQVLSVEANRRRAMLFAGGALVAGLIGAVVGSLYGSTHAYWAMVAVVAGLTGATRRARLTRGLHRLIGTFAGVGLAELILPLYPRGVVAVLALTVLQAAAELFVGRNYGIALIFVTPLALLMGQLGHEVAVGPLLFDRAAETAVGCVVAMLLLYATRVRARQSGR</sequence>
<feature type="transmembrane region" description="Helical" evidence="5">
    <location>
        <begin position="100"/>
        <end position="118"/>
    </location>
</feature>
<dbReference type="EMBL" id="CP043031">
    <property type="protein sequence ID" value="QEH92238.1"/>
    <property type="molecule type" value="Genomic_DNA"/>
</dbReference>
<feature type="transmembrane region" description="Helical" evidence="5">
    <location>
        <begin position="355"/>
        <end position="372"/>
    </location>
</feature>
<organism evidence="7 8">
    <name type="scientific">Dermacoccus abyssi</name>
    <dbReference type="NCBI Taxonomy" id="322596"/>
    <lineage>
        <taxon>Bacteria</taxon>
        <taxon>Bacillati</taxon>
        <taxon>Actinomycetota</taxon>
        <taxon>Actinomycetes</taxon>
        <taxon>Micrococcales</taxon>
        <taxon>Dermacoccaceae</taxon>
        <taxon>Dermacoccus</taxon>
    </lineage>
</organism>
<keyword evidence="8" id="KW-1185">Reference proteome</keyword>
<feature type="transmembrane region" description="Helical" evidence="5">
    <location>
        <begin position="171"/>
        <end position="191"/>
    </location>
</feature>
<keyword evidence="4 5" id="KW-0472">Membrane</keyword>
<feature type="transmembrane region" description="Helical" evidence="5">
    <location>
        <begin position="278"/>
        <end position="296"/>
    </location>
</feature>
<dbReference type="Pfam" id="PF13515">
    <property type="entry name" value="FUSC_2"/>
    <property type="match status" value="1"/>
</dbReference>
<evidence type="ECO:0000256" key="3">
    <source>
        <dbReference type="ARBA" id="ARBA00022989"/>
    </source>
</evidence>
<evidence type="ECO:0000256" key="5">
    <source>
        <dbReference type="SAM" id="Phobius"/>
    </source>
</evidence>
<keyword evidence="3 5" id="KW-1133">Transmembrane helix</keyword>
<feature type="transmembrane region" description="Helical" evidence="5">
    <location>
        <begin position="325"/>
        <end position="343"/>
    </location>
</feature>
<dbReference type="Proteomes" id="UP000323565">
    <property type="component" value="Chromosome"/>
</dbReference>
<keyword evidence="2 5" id="KW-0812">Transmembrane</keyword>
<gene>
    <name evidence="7" type="ORF">FV141_00795</name>
</gene>
<dbReference type="InterPro" id="IPR049453">
    <property type="entry name" value="Memb_transporter_dom"/>
</dbReference>
<name>A0ABX5Z6H3_9MICO</name>
<proteinExistence type="predicted"/>
<evidence type="ECO:0000259" key="6">
    <source>
        <dbReference type="Pfam" id="PF13515"/>
    </source>
</evidence>
<reference evidence="7 8" key="1">
    <citation type="submission" date="2019-08" db="EMBL/GenBank/DDBJ databases">
        <title>Dermacoccus abyssi strain HZAU 226, whole genome Nanopore sequencing project.</title>
        <authorList>
            <person name="Guo A."/>
            <person name="Zhang X."/>
            <person name="Ruan Y."/>
            <person name="Liu W."/>
            <person name="Chen Q."/>
            <person name="Gu L."/>
        </authorList>
    </citation>
    <scope>NUCLEOTIDE SEQUENCE [LARGE SCALE GENOMIC DNA]</scope>
    <source>
        <strain evidence="7 8">HZAU 226</strain>
    </source>
</reference>
<evidence type="ECO:0000313" key="8">
    <source>
        <dbReference type="Proteomes" id="UP000323565"/>
    </source>
</evidence>
<feature type="domain" description="Integral membrane bound transporter" evidence="6">
    <location>
        <begin position="243"/>
        <end position="367"/>
    </location>
</feature>
<evidence type="ECO:0000256" key="1">
    <source>
        <dbReference type="ARBA" id="ARBA00004141"/>
    </source>
</evidence>
<feature type="transmembrane region" description="Helical" evidence="5">
    <location>
        <begin position="50"/>
        <end position="67"/>
    </location>
</feature>
<comment type="subcellular location">
    <subcellularLocation>
        <location evidence="1">Membrane</location>
        <topology evidence="1">Multi-pass membrane protein</topology>
    </subcellularLocation>
</comment>
<evidence type="ECO:0000256" key="2">
    <source>
        <dbReference type="ARBA" id="ARBA00022692"/>
    </source>
</evidence>
<feature type="transmembrane region" description="Helical" evidence="5">
    <location>
        <begin position="229"/>
        <end position="249"/>
    </location>
</feature>
<evidence type="ECO:0000313" key="7">
    <source>
        <dbReference type="EMBL" id="QEH92238.1"/>
    </source>
</evidence>
<accession>A0ABX5Z6H3</accession>
<protein>
    <submittedName>
        <fullName evidence="7">FUSC family protein</fullName>
    </submittedName>
</protein>
<evidence type="ECO:0000256" key="4">
    <source>
        <dbReference type="ARBA" id="ARBA00023136"/>
    </source>
</evidence>